<comment type="caution">
    <text evidence="4">The sequence shown here is derived from an EMBL/GenBank/DDBJ whole genome shotgun (WGS) entry which is preliminary data.</text>
</comment>
<keyword evidence="5" id="KW-1185">Reference proteome</keyword>
<dbReference type="PANTHER" id="PTHR47706">
    <property type="entry name" value="NMRA-LIKE FAMILY PROTEIN"/>
    <property type="match status" value="1"/>
</dbReference>
<feature type="domain" description="NmrA-like" evidence="3">
    <location>
        <begin position="3"/>
        <end position="161"/>
    </location>
</feature>
<dbReference type="OrthoDB" id="5283654at2759"/>
<dbReference type="STRING" id="71784.A0A1Y2AQR9"/>
<keyword evidence="2" id="KW-0560">Oxidoreductase</keyword>
<keyword evidence="1" id="KW-0521">NADP</keyword>
<proteinExistence type="predicted"/>
<dbReference type="Pfam" id="PF05368">
    <property type="entry name" value="NmrA"/>
    <property type="match status" value="1"/>
</dbReference>
<organism evidence="4 5">
    <name type="scientific">Naematelia encephala</name>
    <dbReference type="NCBI Taxonomy" id="71784"/>
    <lineage>
        <taxon>Eukaryota</taxon>
        <taxon>Fungi</taxon>
        <taxon>Dikarya</taxon>
        <taxon>Basidiomycota</taxon>
        <taxon>Agaricomycotina</taxon>
        <taxon>Tremellomycetes</taxon>
        <taxon>Tremellales</taxon>
        <taxon>Naemateliaceae</taxon>
        <taxon>Naematelia</taxon>
    </lineage>
</organism>
<evidence type="ECO:0000256" key="2">
    <source>
        <dbReference type="ARBA" id="ARBA00023002"/>
    </source>
</evidence>
<dbReference type="SUPFAM" id="SSF51735">
    <property type="entry name" value="NAD(P)-binding Rossmann-fold domains"/>
    <property type="match status" value="1"/>
</dbReference>
<reference evidence="4 5" key="1">
    <citation type="submission" date="2016-07" db="EMBL/GenBank/DDBJ databases">
        <title>Pervasive Adenine N6-methylation of Active Genes in Fungi.</title>
        <authorList>
            <consortium name="DOE Joint Genome Institute"/>
            <person name="Mondo S.J."/>
            <person name="Dannebaum R.O."/>
            <person name="Kuo R.C."/>
            <person name="Labutti K."/>
            <person name="Haridas S."/>
            <person name="Kuo A."/>
            <person name="Salamov A."/>
            <person name="Ahrendt S.R."/>
            <person name="Lipzen A."/>
            <person name="Sullivan W."/>
            <person name="Andreopoulos W.B."/>
            <person name="Clum A."/>
            <person name="Lindquist E."/>
            <person name="Daum C."/>
            <person name="Ramamoorthy G.K."/>
            <person name="Gryganskyi A."/>
            <person name="Culley D."/>
            <person name="Magnuson J.K."/>
            <person name="James T.Y."/>
            <person name="O'Malley M.A."/>
            <person name="Stajich J.E."/>
            <person name="Spatafora J.W."/>
            <person name="Visel A."/>
            <person name="Grigoriev I.V."/>
        </authorList>
    </citation>
    <scope>NUCLEOTIDE SEQUENCE [LARGE SCALE GENOMIC DNA]</scope>
    <source>
        <strain evidence="4 5">68-887.2</strain>
    </source>
</reference>
<dbReference type="GO" id="GO:0016491">
    <property type="term" value="F:oxidoreductase activity"/>
    <property type="evidence" value="ECO:0007669"/>
    <property type="project" value="UniProtKB-KW"/>
</dbReference>
<dbReference type="InterPro" id="IPR036291">
    <property type="entry name" value="NAD(P)-bd_dom_sf"/>
</dbReference>
<evidence type="ECO:0000313" key="5">
    <source>
        <dbReference type="Proteomes" id="UP000193986"/>
    </source>
</evidence>
<dbReference type="InterPro" id="IPR051609">
    <property type="entry name" value="NmrA/Isoflavone_reductase-like"/>
</dbReference>
<dbReference type="AlphaFoldDB" id="A0A1Y2AQR9"/>
<dbReference type="InParanoid" id="A0A1Y2AQR9"/>
<name>A0A1Y2AQR9_9TREE</name>
<dbReference type="Gene3D" id="3.40.50.720">
    <property type="entry name" value="NAD(P)-binding Rossmann-like Domain"/>
    <property type="match status" value="1"/>
</dbReference>
<protein>
    <recommendedName>
        <fullName evidence="3">NmrA-like domain-containing protein</fullName>
    </recommendedName>
</protein>
<dbReference type="Proteomes" id="UP000193986">
    <property type="component" value="Unassembled WGS sequence"/>
</dbReference>
<dbReference type="PANTHER" id="PTHR47706:SF9">
    <property type="entry name" value="NMRA-LIKE DOMAIN-CONTAINING PROTEIN-RELATED"/>
    <property type="match status" value="1"/>
</dbReference>
<dbReference type="InterPro" id="IPR008030">
    <property type="entry name" value="NmrA-like"/>
</dbReference>
<gene>
    <name evidence="4" type="ORF">BCR39DRAFT_546505</name>
</gene>
<accession>A0A1Y2AQR9</accession>
<evidence type="ECO:0000256" key="1">
    <source>
        <dbReference type="ARBA" id="ARBA00022857"/>
    </source>
</evidence>
<evidence type="ECO:0000313" key="4">
    <source>
        <dbReference type="EMBL" id="ORY24567.1"/>
    </source>
</evidence>
<evidence type="ECO:0000259" key="3">
    <source>
        <dbReference type="Pfam" id="PF05368"/>
    </source>
</evidence>
<dbReference type="EMBL" id="MCFC01000066">
    <property type="protein sequence ID" value="ORY24567.1"/>
    <property type="molecule type" value="Genomic_DNA"/>
</dbReference>
<sequence length="278" mass="30608">MTTVALLSHTGYVGSNLLRAFLPAHTDGKIKLVVIHRPSSNVATIPEGIERRILDLDRSSEAEIKAAVDGIEVFISTVGSTALPLQAKLFPALAASKSLRAFIPSDFGTDWTAEDLKTPELDFINVKYDLVKQARDLKIPTTEVKTSLFTDFFFKFKFLGTDVNANTYKKFRKNLTSPLALTDIAHVGQVLFDKINALPPKLIIYTVAPTGQNLIDVLTAIHNRPTEIAEYTESENEALLHSGGPGVIAASLWKKWGNGDWAAEENSENLEAIIRKYL</sequence>